<feature type="non-terminal residue" evidence="2">
    <location>
        <position position="1"/>
    </location>
</feature>
<gene>
    <name evidence="2" type="ORF">CONCODRAFT_86729</name>
</gene>
<protein>
    <submittedName>
        <fullName evidence="2">Uncharacterized protein</fullName>
    </submittedName>
</protein>
<name>A0A137NYX1_CONC2</name>
<dbReference type="Proteomes" id="UP000070444">
    <property type="component" value="Unassembled WGS sequence"/>
</dbReference>
<keyword evidence="3" id="KW-1185">Reference proteome</keyword>
<dbReference type="AlphaFoldDB" id="A0A137NYX1"/>
<sequence length="354" mass="40910">MSIKTNSIKFNLKDNDSSIIIGDEEEEEFLQTYVISKINYFITRTEFCNPIQTLSELPPGLWVYWVQNYTIKSIDSTLHGDLSINLIYKLIRNLEKKFNINLSLSPKGIYKGELNSLSEFTDILLKFDEDNNKDNLNDNSFGSDQNYQPTILDTPRKYLEFNQLPKNHPNRQKQAIQALLETLKVLNIPKPDPLPQLLTEFDEDLFTIIIYKSFPLPEPLSSPQSSIKKFQNLLNLLQSSQILNQKIYHLTAYHLARKNPLSWLYLTEVIIAIIRMVLLHPFERIRDFSLQSSPERQLSPSPPSTRQQQNNLASMNSPTYNRFGAGGSNRGKVEFKTPLSKLTRPGQTKRIKFI</sequence>
<accession>A0A137NYX1</accession>
<evidence type="ECO:0000313" key="3">
    <source>
        <dbReference type="Proteomes" id="UP000070444"/>
    </source>
</evidence>
<feature type="compositionally biased region" description="Polar residues" evidence="1">
    <location>
        <begin position="293"/>
        <end position="320"/>
    </location>
</feature>
<organism evidence="2 3">
    <name type="scientific">Conidiobolus coronatus (strain ATCC 28846 / CBS 209.66 / NRRL 28638)</name>
    <name type="common">Delacroixia coronata</name>
    <dbReference type="NCBI Taxonomy" id="796925"/>
    <lineage>
        <taxon>Eukaryota</taxon>
        <taxon>Fungi</taxon>
        <taxon>Fungi incertae sedis</taxon>
        <taxon>Zoopagomycota</taxon>
        <taxon>Entomophthoromycotina</taxon>
        <taxon>Entomophthoromycetes</taxon>
        <taxon>Entomophthorales</taxon>
        <taxon>Ancylistaceae</taxon>
        <taxon>Conidiobolus</taxon>
    </lineage>
</organism>
<dbReference type="EMBL" id="KQ964607">
    <property type="protein sequence ID" value="KXN67888.1"/>
    <property type="molecule type" value="Genomic_DNA"/>
</dbReference>
<evidence type="ECO:0000256" key="1">
    <source>
        <dbReference type="SAM" id="MobiDB-lite"/>
    </source>
</evidence>
<reference evidence="2 3" key="1">
    <citation type="journal article" date="2015" name="Genome Biol. Evol.">
        <title>Phylogenomic analyses indicate that early fungi evolved digesting cell walls of algal ancestors of land plants.</title>
        <authorList>
            <person name="Chang Y."/>
            <person name="Wang S."/>
            <person name="Sekimoto S."/>
            <person name="Aerts A.L."/>
            <person name="Choi C."/>
            <person name="Clum A."/>
            <person name="LaButti K.M."/>
            <person name="Lindquist E.A."/>
            <person name="Yee Ngan C."/>
            <person name="Ohm R.A."/>
            <person name="Salamov A.A."/>
            <person name="Grigoriev I.V."/>
            <person name="Spatafora J.W."/>
            <person name="Berbee M.L."/>
        </authorList>
    </citation>
    <scope>NUCLEOTIDE SEQUENCE [LARGE SCALE GENOMIC DNA]</scope>
    <source>
        <strain evidence="2 3">NRRL 28638</strain>
    </source>
</reference>
<proteinExistence type="predicted"/>
<evidence type="ECO:0000313" key="2">
    <source>
        <dbReference type="EMBL" id="KXN67888.1"/>
    </source>
</evidence>
<feature type="region of interest" description="Disordered" evidence="1">
    <location>
        <begin position="293"/>
        <end position="331"/>
    </location>
</feature>